<sequence>MSTQRTAEELKADLLGAFGETPGDLKEGDSLKLLISEVQPAAAPATPDPGALTLSDDSGALAPLKFDDRNVNINDGARFMNDLAALLVNCSDELTLSRGDDIDPLHAFASYSNVVEAIALVAQKVDEKLGKHLDDVFHDDDFQALESTWRGLHHLASGVESEDVIIDFLDGSKAEIGADVIDHDTDIFGGSLFNKVYIQEYDRYGGKPFATMIGLYEFDSSDEDIDWLRAMGRVANASHCPFVSAVSPTFFTPCKTMQEVAEIGDLEAVLTHPHFGKYNELRDTDYAAYIGLVLPRYLLRRPYGHAYKLEPGNAVGYKETVHPGRTDDASNFLWGNAAILFAKNMVRSFEGSGWAQHIRGPRGGGIVEGLTVYTYEKNGYENVQPPVEIAIPDYRELQFASSGFIPLVHKKNESVATFFSSQSIKKPRTFVEDLSTKNAHLVTNLAYTFSITRIAHFVKRMMREYIGSTADGTYIQQVLANWLGGYVTTVVNPDDLTLRFYPFKAVNVTVEPKPGPFGWYKSIISVLPHAQFEGMDVELRLEAALGGP</sequence>
<gene>
    <name evidence="3" type="primary">tssC</name>
    <name evidence="3" type="ORF">GF068_11670</name>
</gene>
<dbReference type="Pfam" id="PF05943">
    <property type="entry name" value="VipB"/>
    <property type="match status" value="1"/>
</dbReference>
<dbReference type="RefSeq" id="WP_153819448.1">
    <property type="nucleotide sequence ID" value="NZ_WJIE01000003.1"/>
</dbReference>
<evidence type="ECO:0000313" key="3">
    <source>
        <dbReference type="EMBL" id="MRG92582.1"/>
    </source>
</evidence>
<accession>A0A6N7PKB8</accession>
<evidence type="ECO:0000313" key="4">
    <source>
        <dbReference type="Proteomes" id="UP000440224"/>
    </source>
</evidence>
<proteinExistence type="predicted"/>
<dbReference type="InterPro" id="IPR010269">
    <property type="entry name" value="T6SS_TssC-like"/>
</dbReference>
<dbReference type="Pfam" id="PF18945">
    <property type="entry name" value="VipB_2"/>
    <property type="match status" value="1"/>
</dbReference>
<name>A0A6N7PKB8_9BACT</name>
<dbReference type="OrthoDB" id="9764000at2"/>
<dbReference type="PANTHER" id="PTHR35565">
    <property type="entry name" value="CYTOPLASMIC PROTEIN-RELATED"/>
    <property type="match status" value="1"/>
</dbReference>
<keyword evidence="4" id="KW-1185">Reference proteome</keyword>
<dbReference type="InterPro" id="IPR044032">
    <property type="entry name" value="TssC1_C"/>
</dbReference>
<dbReference type="NCBIfam" id="TIGR03355">
    <property type="entry name" value="VI_chp_2"/>
    <property type="match status" value="1"/>
</dbReference>
<feature type="domain" description="TssC1 C-terminal" evidence="2">
    <location>
        <begin position="436"/>
        <end position="545"/>
    </location>
</feature>
<dbReference type="PANTHER" id="PTHR35565:SF1">
    <property type="entry name" value="TYPE VI SECRETION SYSTEM CONTRACTILE SHEATH LARGE SUBUNIT"/>
    <property type="match status" value="1"/>
</dbReference>
<dbReference type="EMBL" id="WJIE01000003">
    <property type="protein sequence ID" value="MRG92582.1"/>
    <property type="molecule type" value="Genomic_DNA"/>
</dbReference>
<protein>
    <submittedName>
        <fullName evidence="3">Type VI secretion system contractile sheath large subunit</fullName>
    </submittedName>
</protein>
<dbReference type="Proteomes" id="UP000440224">
    <property type="component" value="Unassembled WGS sequence"/>
</dbReference>
<dbReference type="AlphaFoldDB" id="A0A6N7PKB8"/>
<feature type="domain" description="TssC1 N-terminal" evidence="1">
    <location>
        <begin position="123"/>
        <end position="425"/>
    </location>
</feature>
<reference evidence="3 4" key="1">
    <citation type="submission" date="2019-10" db="EMBL/GenBank/DDBJ databases">
        <title>A soil myxobacterium in the family Polyangiaceae.</title>
        <authorList>
            <person name="Li Y."/>
            <person name="Wang J."/>
        </authorList>
    </citation>
    <scope>NUCLEOTIDE SEQUENCE [LARGE SCALE GENOMIC DNA]</scope>
    <source>
        <strain evidence="3 4">DSM 14734</strain>
    </source>
</reference>
<dbReference type="InterPro" id="IPR044031">
    <property type="entry name" value="TssC1_N"/>
</dbReference>
<evidence type="ECO:0000259" key="1">
    <source>
        <dbReference type="Pfam" id="PF05943"/>
    </source>
</evidence>
<evidence type="ECO:0000259" key="2">
    <source>
        <dbReference type="Pfam" id="PF18945"/>
    </source>
</evidence>
<organism evidence="3 4">
    <name type="scientific">Polyangium spumosum</name>
    <dbReference type="NCBI Taxonomy" id="889282"/>
    <lineage>
        <taxon>Bacteria</taxon>
        <taxon>Pseudomonadati</taxon>
        <taxon>Myxococcota</taxon>
        <taxon>Polyangia</taxon>
        <taxon>Polyangiales</taxon>
        <taxon>Polyangiaceae</taxon>
        <taxon>Polyangium</taxon>
    </lineage>
</organism>
<comment type="caution">
    <text evidence="3">The sequence shown here is derived from an EMBL/GenBank/DDBJ whole genome shotgun (WGS) entry which is preliminary data.</text>
</comment>